<dbReference type="InterPro" id="IPR013785">
    <property type="entry name" value="Aldolase_TIM"/>
</dbReference>
<comment type="caution">
    <text evidence="6">The sequence shown here is derived from an EMBL/GenBank/DDBJ whole genome shotgun (WGS) entry which is preliminary data.</text>
</comment>
<dbReference type="PROSITE" id="PS00665">
    <property type="entry name" value="DHDPS_1"/>
    <property type="match status" value="1"/>
</dbReference>
<organism evidence="6 7">
    <name type="scientific">Lentisphaera araneosa HTCC2155</name>
    <dbReference type="NCBI Taxonomy" id="313628"/>
    <lineage>
        <taxon>Bacteria</taxon>
        <taxon>Pseudomonadati</taxon>
        <taxon>Lentisphaerota</taxon>
        <taxon>Lentisphaeria</taxon>
        <taxon>Lentisphaerales</taxon>
        <taxon>Lentisphaeraceae</taxon>
        <taxon>Lentisphaera</taxon>
    </lineage>
</organism>
<reference evidence="6 7" key="1">
    <citation type="journal article" date="2010" name="J. Bacteriol.">
        <title>Genome sequence of Lentisphaera araneosa HTCC2155T, the type species of the order Lentisphaerales in the phylum Lentisphaerae.</title>
        <authorList>
            <person name="Thrash J.C."/>
            <person name="Cho J.C."/>
            <person name="Vergin K.L."/>
            <person name="Morris R.M."/>
            <person name="Giovannoni S.J."/>
        </authorList>
    </citation>
    <scope>NUCLEOTIDE SEQUENCE [LARGE SCALE GENOMIC DNA]</scope>
    <source>
        <strain evidence="6 7">HTCC2155</strain>
    </source>
</reference>
<dbReference type="SMART" id="SM01130">
    <property type="entry name" value="DHDPS"/>
    <property type="match status" value="1"/>
</dbReference>
<evidence type="ECO:0000256" key="1">
    <source>
        <dbReference type="ARBA" id="ARBA00004496"/>
    </source>
</evidence>
<dbReference type="SUPFAM" id="SSF51569">
    <property type="entry name" value="Aldolase"/>
    <property type="match status" value="1"/>
</dbReference>
<proteinExistence type="predicted"/>
<dbReference type="GO" id="GO:0016829">
    <property type="term" value="F:lyase activity"/>
    <property type="evidence" value="ECO:0007669"/>
    <property type="project" value="UniProtKB-KW"/>
</dbReference>
<evidence type="ECO:0000313" key="7">
    <source>
        <dbReference type="Proteomes" id="UP000004947"/>
    </source>
</evidence>
<name>A6DPU5_9BACT</name>
<keyword evidence="3 6" id="KW-0456">Lyase</keyword>
<dbReference type="Pfam" id="PF00701">
    <property type="entry name" value="DHDPS"/>
    <property type="match status" value="1"/>
</dbReference>
<dbReference type="PANTHER" id="PTHR12128:SF21">
    <property type="entry name" value="N-ACETYLNEURAMINATE LYASE"/>
    <property type="match status" value="1"/>
</dbReference>
<accession>A6DPU5</accession>
<dbReference type="EMBL" id="ABCK01000017">
    <property type="protein sequence ID" value="EDM26390.1"/>
    <property type="molecule type" value="Genomic_DNA"/>
</dbReference>
<evidence type="ECO:0000256" key="5">
    <source>
        <dbReference type="ARBA" id="ARBA00023277"/>
    </source>
</evidence>
<sequence>MKLSGLISAPYTPMDKDGNICFDRIPAYAESLKHNGITGVFVNGTTGEGMDLSLDERKAAAKCWISHKLPDFKVIIHVGENSLLNACHLAKHANESGADAIGVMMPLESGKMTLEDSLQTESSPLNGMENKCRWRFPLSCALRLGILRLLNFLKRISCREPAVRKENNL</sequence>
<dbReference type="Gene3D" id="3.20.20.70">
    <property type="entry name" value="Aldolase class I"/>
    <property type="match status" value="1"/>
</dbReference>
<keyword evidence="2" id="KW-0963">Cytoplasm</keyword>
<protein>
    <submittedName>
        <fullName evidence="6">Putative N-acetylneuraminate lyase (Sialic acid lyase)</fullName>
    </submittedName>
</protein>
<dbReference type="OrthoDB" id="9778880at2"/>
<dbReference type="RefSeq" id="WP_007279876.1">
    <property type="nucleotide sequence ID" value="NZ_ABCK01000017.1"/>
</dbReference>
<dbReference type="STRING" id="313628.LNTAR_20002"/>
<keyword evidence="4" id="KW-0704">Schiff base</keyword>
<dbReference type="eggNOG" id="COG0329">
    <property type="taxonomic scope" value="Bacteria"/>
</dbReference>
<gene>
    <name evidence="6" type="ORF">LNTAR_20002</name>
</gene>
<dbReference type="GO" id="GO:0005737">
    <property type="term" value="C:cytoplasm"/>
    <property type="evidence" value="ECO:0007669"/>
    <property type="project" value="UniProtKB-SubCell"/>
</dbReference>
<keyword evidence="5" id="KW-0119">Carbohydrate metabolism</keyword>
<evidence type="ECO:0000256" key="3">
    <source>
        <dbReference type="ARBA" id="ARBA00023239"/>
    </source>
</evidence>
<dbReference type="PANTHER" id="PTHR12128">
    <property type="entry name" value="DIHYDRODIPICOLINATE SYNTHASE"/>
    <property type="match status" value="1"/>
</dbReference>
<keyword evidence="7" id="KW-1185">Reference proteome</keyword>
<dbReference type="InterPro" id="IPR020624">
    <property type="entry name" value="Schiff_base-form_aldolases_CS"/>
</dbReference>
<evidence type="ECO:0000313" key="6">
    <source>
        <dbReference type="EMBL" id="EDM26390.1"/>
    </source>
</evidence>
<dbReference type="Proteomes" id="UP000004947">
    <property type="component" value="Unassembled WGS sequence"/>
</dbReference>
<dbReference type="PRINTS" id="PR00146">
    <property type="entry name" value="DHPICSNTHASE"/>
</dbReference>
<dbReference type="InterPro" id="IPR002220">
    <property type="entry name" value="DapA-like"/>
</dbReference>
<comment type="subcellular location">
    <subcellularLocation>
        <location evidence="1">Cytoplasm</location>
    </subcellularLocation>
</comment>
<evidence type="ECO:0000256" key="4">
    <source>
        <dbReference type="ARBA" id="ARBA00023270"/>
    </source>
</evidence>
<evidence type="ECO:0000256" key="2">
    <source>
        <dbReference type="ARBA" id="ARBA00022490"/>
    </source>
</evidence>
<dbReference type="AlphaFoldDB" id="A6DPU5"/>